<sequence>MRQNGLRYLSPPFTKSPINCLAVPGDRVTHRLSPKCRVILIFDPVPSEQLDQSETISKKLSIQRSLVTDVKVQVCLEVMPIALGCPHF</sequence>
<accession>A0A8X6QMN5</accession>
<organism evidence="1 2">
    <name type="scientific">Nephila pilipes</name>
    <name type="common">Giant wood spider</name>
    <name type="synonym">Nephila maculata</name>
    <dbReference type="NCBI Taxonomy" id="299642"/>
    <lineage>
        <taxon>Eukaryota</taxon>
        <taxon>Metazoa</taxon>
        <taxon>Ecdysozoa</taxon>
        <taxon>Arthropoda</taxon>
        <taxon>Chelicerata</taxon>
        <taxon>Arachnida</taxon>
        <taxon>Araneae</taxon>
        <taxon>Araneomorphae</taxon>
        <taxon>Entelegynae</taxon>
        <taxon>Araneoidea</taxon>
        <taxon>Nephilidae</taxon>
        <taxon>Nephila</taxon>
    </lineage>
</organism>
<dbReference type="AlphaFoldDB" id="A0A8X6QMN5"/>
<keyword evidence="2" id="KW-1185">Reference proteome</keyword>
<evidence type="ECO:0000313" key="1">
    <source>
        <dbReference type="EMBL" id="GFU34890.1"/>
    </source>
</evidence>
<gene>
    <name evidence="1" type="ORF">NPIL_674021</name>
</gene>
<protein>
    <submittedName>
        <fullName evidence="1">Uncharacterized protein</fullName>
    </submittedName>
</protein>
<comment type="caution">
    <text evidence="1">The sequence shown here is derived from an EMBL/GenBank/DDBJ whole genome shotgun (WGS) entry which is preliminary data.</text>
</comment>
<dbReference type="EMBL" id="BMAW01083618">
    <property type="protein sequence ID" value="GFU34890.1"/>
    <property type="molecule type" value="Genomic_DNA"/>
</dbReference>
<dbReference type="Proteomes" id="UP000887013">
    <property type="component" value="Unassembled WGS sequence"/>
</dbReference>
<evidence type="ECO:0000313" key="2">
    <source>
        <dbReference type="Proteomes" id="UP000887013"/>
    </source>
</evidence>
<proteinExistence type="predicted"/>
<name>A0A8X6QMN5_NEPPI</name>
<reference evidence="1" key="1">
    <citation type="submission" date="2020-08" db="EMBL/GenBank/DDBJ databases">
        <title>Multicomponent nature underlies the extraordinary mechanical properties of spider dragline silk.</title>
        <authorList>
            <person name="Kono N."/>
            <person name="Nakamura H."/>
            <person name="Mori M."/>
            <person name="Yoshida Y."/>
            <person name="Ohtoshi R."/>
            <person name="Malay A.D."/>
            <person name="Moran D.A.P."/>
            <person name="Tomita M."/>
            <person name="Numata K."/>
            <person name="Arakawa K."/>
        </authorList>
    </citation>
    <scope>NUCLEOTIDE SEQUENCE</scope>
</reference>